<evidence type="ECO:0000313" key="2">
    <source>
        <dbReference type="EMBL" id="QIS06800.1"/>
    </source>
</evidence>
<dbReference type="AlphaFoldDB" id="A0A6G9Y0Z9"/>
<evidence type="ECO:0000256" key="1">
    <source>
        <dbReference type="SAM" id="MobiDB-lite"/>
    </source>
</evidence>
<reference evidence="2 3" key="1">
    <citation type="journal article" date="2019" name="ACS Chem. Biol.">
        <title>Identification and Mobilization of a Cryptic Antibiotic Biosynthesis Gene Locus from a Human-Pathogenic Nocardia Isolate.</title>
        <authorList>
            <person name="Herisse M."/>
            <person name="Ishida K."/>
            <person name="Porter J.L."/>
            <person name="Howden B."/>
            <person name="Hertweck C."/>
            <person name="Stinear T.P."/>
            <person name="Pidot S.J."/>
        </authorList>
    </citation>
    <scope>NUCLEOTIDE SEQUENCE [LARGE SCALE GENOMIC DNA]</scope>
    <source>
        <strain evidence="2 3">AUSMDU00024985</strain>
    </source>
</reference>
<dbReference type="EMBL" id="CP046171">
    <property type="protein sequence ID" value="QIS06800.1"/>
    <property type="molecule type" value="Genomic_DNA"/>
</dbReference>
<dbReference type="RefSeq" id="WP_167465812.1">
    <property type="nucleotide sequence ID" value="NZ_CP046171.1"/>
</dbReference>
<organism evidence="2 3">
    <name type="scientific">Nocardia brasiliensis</name>
    <dbReference type="NCBI Taxonomy" id="37326"/>
    <lineage>
        <taxon>Bacteria</taxon>
        <taxon>Bacillati</taxon>
        <taxon>Actinomycetota</taxon>
        <taxon>Actinomycetes</taxon>
        <taxon>Mycobacteriales</taxon>
        <taxon>Nocardiaceae</taxon>
        <taxon>Nocardia</taxon>
    </lineage>
</organism>
<dbReference type="Proteomes" id="UP000501705">
    <property type="component" value="Chromosome"/>
</dbReference>
<name>A0A6G9Y0Z9_NOCBR</name>
<evidence type="ECO:0000313" key="3">
    <source>
        <dbReference type="Proteomes" id="UP000501705"/>
    </source>
</evidence>
<proteinExistence type="predicted"/>
<protein>
    <submittedName>
        <fullName evidence="2">Uncharacterized protein</fullName>
    </submittedName>
</protein>
<feature type="region of interest" description="Disordered" evidence="1">
    <location>
        <begin position="1"/>
        <end position="34"/>
    </location>
</feature>
<feature type="compositionally biased region" description="Polar residues" evidence="1">
    <location>
        <begin position="1"/>
        <end position="12"/>
    </location>
</feature>
<sequence length="54" mass="6400">MGRFLDSQQRYQQALDERAERDALAAPPHCRNRPAHTGFAWLLTRFGRNPYRTR</sequence>
<accession>A0A6G9Y0Z9</accession>
<gene>
    <name evidence="2" type="ORF">F5X71_34825</name>
</gene>